<sequence>MGLTFAGSALISLSQAITTGANASLISTVSMSSMASPVLSSAYRVAGMGPVSMNTGSAARALMWWMRARGLSPWSLTARSEASNTALAPSEI</sequence>
<evidence type="ECO:0000256" key="1">
    <source>
        <dbReference type="SAM" id="SignalP"/>
    </source>
</evidence>
<evidence type="ECO:0000313" key="2">
    <source>
        <dbReference type="EMBL" id="COV29763.1"/>
    </source>
</evidence>
<keyword evidence="1" id="KW-0732">Signal</keyword>
<evidence type="ECO:0000313" key="3">
    <source>
        <dbReference type="Proteomes" id="UP000045842"/>
    </source>
</evidence>
<dbReference type="Proteomes" id="UP000045842">
    <property type="component" value="Unassembled WGS sequence"/>
</dbReference>
<accession>A0A655I096</accession>
<feature type="chain" id="PRO_5024837688" description="PPE family protein" evidence="1">
    <location>
        <begin position="24"/>
        <end position="92"/>
    </location>
</feature>
<proteinExistence type="predicted"/>
<organism evidence="2 3">
    <name type="scientific">Mycobacterium tuberculosis</name>
    <dbReference type="NCBI Taxonomy" id="1773"/>
    <lineage>
        <taxon>Bacteria</taxon>
        <taxon>Bacillati</taxon>
        <taxon>Actinomycetota</taxon>
        <taxon>Actinomycetes</taxon>
        <taxon>Mycobacteriales</taxon>
        <taxon>Mycobacteriaceae</taxon>
        <taxon>Mycobacterium</taxon>
        <taxon>Mycobacterium tuberculosis complex</taxon>
    </lineage>
</organism>
<dbReference type="AlphaFoldDB" id="A0A655I096"/>
<name>A0A655I096_MYCTX</name>
<gene>
    <name evidence="2" type="ORF">ERS007679_01535</name>
</gene>
<reference evidence="2 3" key="1">
    <citation type="submission" date="2015-03" db="EMBL/GenBank/DDBJ databases">
        <authorList>
            <consortium name="Pathogen Informatics"/>
        </authorList>
    </citation>
    <scope>NUCLEOTIDE SEQUENCE [LARGE SCALE GENOMIC DNA]</scope>
    <source>
        <strain evidence="2 3">G09801536</strain>
    </source>
</reference>
<feature type="signal peptide" evidence="1">
    <location>
        <begin position="1"/>
        <end position="23"/>
    </location>
</feature>
<dbReference type="EMBL" id="CSAD01000168">
    <property type="protein sequence ID" value="COV29763.1"/>
    <property type="molecule type" value="Genomic_DNA"/>
</dbReference>
<protein>
    <recommendedName>
        <fullName evidence="4">PPE family protein</fullName>
    </recommendedName>
</protein>
<evidence type="ECO:0008006" key="4">
    <source>
        <dbReference type="Google" id="ProtNLM"/>
    </source>
</evidence>